<dbReference type="SMART" id="SM00353">
    <property type="entry name" value="HLH"/>
    <property type="match status" value="1"/>
</dbReference>
<name>A0A9X0A1U5_9CNID</name>
<evidence type="ECO:0000259" key="2">
    <source>
        <dbReference type="PROSITE" id="PS50888"/>
    </source>
</evidence>
<dbReference type="GO" id="GO:0000977">
    <property type="term" value="F:RNA polymerase II transcription regulatory region sequence-specific DNA binding"/>
    <property type="evidence" value="ECO:0007669"/>
    <property type="project" value="TreeGrafter"/>
</dbReference>
<dbReference type="CDD" id="cd11390">
    <property type="entry name" value="bHLH_TS"/>
    <property type="match status" value="1"/>
</dbReference>
<feature type="domain" description="BHLH" evidence="2">
    <location>
        <begin position="29"/>
        <end position="81"/>
    </location>
</feature>
<dbReference type="PANTHER" id="PTHR23349">
    <property type="entry name" value="BASIC HELIX-LOOP-HELIX TRANSCRIPTION FACTOR, TWIST"/>
    <property type="match status" value="1"/>
</dbReference>
<dbReference type="OrthoDB" id="5969565at2759"/>
<dbReference type="GO" id="GO:0046983">
    <property type="term" value="F:protein dimerization activity"/>
    <property type="evidence" value="ECO:0007669"/>
    <property type="project" value="InterPro"/>
</dbReference>
<protein>
    <recommendedName>
        <fullName evidence="2">BHLH domain-containing protein</fullName>
    </recommendedName>
</protein>
<dbReference type="PANTHER" id="PTHR23349:SF110">
    <property type="entry name" value="BHLH DOMAIN-CONTAINING PROTEIN"/>
    <property type="match status" value="1"/>
</dbReference>
<accession>A0A9X0A1U5</accession>
<dbReference type="Gene3D" id="4.10.280.10">
    <property type="entry name" value="Helix-loop-helix DNA-binding domain"/>
    <property type="match status" value="1"/>
</dbReference>
<evidence type="ECO:0000313" key="4">
    <source>
        <dbReference type="Proteomes" id="UP001163046"/>
    </source>
</evidence>
<dbReference type="InterPro" id="IPR036638">
    <property type="entry name" value="HLH_DNA-bd_sf"/>
</dbReference>
<gene>
    <name evidence="3" type="ORF">OS493_016232</name>
</gene>
<dbReference type="SUPFAM" id="SSF47459">
    <property type="entry name" value="HLH, helix-loop-helix DNA-binding domain"/>
    <property type="match status" value="1"/>
</dbReference>
<evidence type="ECO:0000256" key="1">
    <source>
        <dbReference type="SAM" id="Coils"/>
    </source>
</evidence>
<keyword evidence="4" id="KW-1185">Reference proteome</keyword>
<dbReference type="Pfam" id="PF00010">
    <property type="entry name" value="HLH"/>
    <property type="match status" value="1"/>
</dbReference>
<dbReference type="PROSITE" id="PS50888">
    <property type="entry name" value="BHLH"/>
    <property type="match status" value="1"/>
</dbReference>
<dbReference type="InterPro" id="IPR011598">
    <property type="entry name" value="bHLH_dom"/>
</dbReference>
<proteinExistence type="predicted"/>
<dbReference type="AlphaFoldDB" id="A0A9X0A1U5"/>
<keyword evidence="1" id="KW-0175">Coiled coil</keyword>
<dbReference type="InterPro" id="IPR050283">
    <property type="entry name" value="E-box_TF_Regulators"/>
</dbReference>
<evidence type="ECO:0000313" key="3">
    <source>
        <dbReference type="EMBL" id="KAJ7391927.1"/>
    </source>
</evidence>
<dbReference type="Proteomes" id="UP001163046">
    <property type="component" value="Unassembled WGS sequence"/>
</dbReference>
<dbReference type="EMBL" id="MU825404">
    <property type="protein sequence ID" value="KAJ7391927.1"/>
    <property type="molecule type" value="Genomic_DNA"/>
</dbReference>
<dbReference type="GO" id="GO:0032502">
    <property type="term" value="P:developmental process"/>
    <property type="evidence" value="ECO:0007669"/>
    <property type="project" value="TreeGrafter"/>
</dbReference>
<dbReference type="GO" id="GO:0000981">
    <property type="term" value="F:DNA-binding transcription factor activity, RNA polymerase II-specific"/>
    <property type="evidence" value="ECO:0007669"/>
    <property type="project" value="TreeGrafter"/>
</dbReference>
<reference evidence="3" key="1">
    <citation type="submission" date="2023-01" db="EMBL/GenBank/DDBJ databases">
        <title>Genome assembly of the deep-sea coral Lophelia pertusa.</title>
        <authorList>
            <person name="Herrera S."/>
            <person name="Cordes E."/>
        </authorList>
    </citation>
    <scope>NUCLEOTIDE SEQUENCE</scope>
    <source>
        <strain evidence="3">USNM1676648</strain>
        <tissue evidence="3">Polyp</tissue>
    </source>
</reference>
<comment type="caution">
    <text evidence="3">The sequence shown here is derived from an EMBL/GenBank/DDBJ whole genome shotgun (WGS) entry which is preliminary data.</text>
</comment>
<sequence length="126" mass="14621">MADEFEAATFVEDKKKRKRRGPRLTGISKQRRLANARERKRVQALNVEIEVLKSLLPLSPHDKKPTKTEVIWLAAEYIDELTQMLHKAQQSQDEFEGAEPLLDFDTLLGIDIEKLFELEDFVPIVF</sequence>
<organism evidence="3 4">
    <name type="scientific">Desmophyllum pertusum</name>
    <dbReference type="NCBI Taxonomy" id="174260"/>
    <lineage>
        <taxon>Eukaryota</taxon>
        <taxon>Metazoa</taxon>
        <taxon>Cnidaria</taxon>
        <taxon>Anthozoa</taxon>
        <taxon>Hexacorallia</taxon>
        <taxon>Scleractinia</taxon>
        <taxon>Caryophylliina</taxon>
        <taxon>Caryophylliidae</taxon>
        <taxon>Desmophyllum</taxon>
    </lineage>
</organism>
<feature type="coiled-coil region" evidence="1">
    <location>
        <begin position="35"/>
        <end position="98"/>
    </location>
</feature>